<evidence type="ECO:0000259" key="2">
    <source>
        <dbReference type="PROSITE" id="PS50042"/>
    </source>
</evidence>
<protein>
    <recommendedName>
        <fullName evidence="2">Cyclic nucleotide-binding domain-containing protein</fullName>
    </recommendedName>
</protein>
<dbReference type="STRING" id="1774969.AUC69_08595"/>
<comment type="caution">
    <text evidence="3">The sequence shown here is derived from an EMBL/GenBank/DDBJ whole genome shotgun (WGS) entry which is preliminary data.</text>
</comment>
<proteinExistence type="predicted"/>
<dbReference type="GO" id="GO:0005952">
    <property type="term" value="C:cAMP-dependent protein kinase complex"/>
    <property type="evidence" value="ECO:0007669"/>
    <property type="project" value="InterPro"/>
</dbReference>
<gene>
    <name evidence="3" type="ORF">AUC69_08595</name>
</gene>
<feature type="transmembrane region" description="Helical" evidence="1">
    <location>
        <begin position="32"/>
        <end position="50"/>
    </location>
</feature>
<dbReference type="PANTHER" id="PTHR11635">
    <property type="entry name" value="CAMP-DEPENDENT PROTEIN KINASE REGULATORY CHAIN"/>
    <property type="match status" value="1"/>
</dbReference>
<feature type="transmembrane region" description="Helical" evidence="1">
    <location>
        <begin position="56"/>
        <end position="75"/>
    </location>
</feature>
<evidence type="ECO:0000313" key="4">
    <source>
        <dbReference type="Proteomes" id="UP000094472"/>
    </source>
</evidence>
<dbReference type="InterPro" id="IPR014710">
    <property type="entry name" value="RmlC-like_jellyroll"/>
</dbReference>
<dbReference type="PANTHER" id="PTHR11635:SF152">
    <property type="entry name" value="CAMP-DEPENDENT PROTEIN KINASE TYPE I REGULATORY SUBUNIT-RELATED"/>
    <property type="match status" value="1"/>
</dbReference>
<keyword evidence="1" id="KW-0812">Transmembrane</keyword>
<feature type="domain" description="Cyclic nucleotide-binding" evidence="2">
    <location>
        <begin position="97"/>
        <end position="212"/>
    </location>
</feature>
<dbReference type="EMBL" id="LPWF01000016">
    <property type="protein sequence ID" value="ODR99668.1"/>
    <property type="molecule type" value="Genomic_DNA"/>
</dbReference>
<dbReference type="OrthoDB" id="7946922at2"/>
<keyword evidence="4" id="KW-1185">Reference proteome</keyword>
<accession>A0A1E3W1I1</accession>
<dbReference type="Pfam" id="PF00027">
    <property type="entry name" value="cNMP_binding"/>
    <property type="match status" value="1"/>
</dbReference>
<keyword evidence="1" id="KW-1133">Transmembrane helix</keyword>
<organism evidence="3 4">
    <name type="scientific">Methyloceanibacter superfactus</name>
    <dbReference type="NCBI Taxonomy" id="1774969"/>
    <lineage>
        <taxon>Bacteria</taxon>
        <taxon>Pseudomonadati</taxon>
        <taxon>Pseudomonadota</taxon>
        <taxon>Alphaproteobacteria</taxon>
        <taxon>Hyphomicrobiales</taxon>
        <taxon>Hyphomicrobiaceae</taxon>
        <taxon>Methyloceanibacter</taxon>
    </lineage>
</organism>
<keyword evidence="1" id="KW-0472">Membrane</keyword>
<evidence type="ECO:0000313" key="3">
    <source>
        <dbReference type="EMBL" id="ODR99668.1"/>
    </source>
</evidence>
<dbReference type="InterPro" id="IPR018490">
    <property type="entry name" value="cNMP-bd_dom_sf"/>
</dbReference>
<dbReference type="InterPro" id="IPR050503">
    <property type="entry name" value="cAMP-dep_PK_reg_su-like"/>
</dbReference>
<dbReference type="CDD" id="cd00038">
    <property type="entry name" value="CAP_ED"/>
    <property type="match status" value="1"/>
</dbReference>
<dbReference type="SUPFAM" id="SSF51206">
    <property type="entry name" value="cAMP-binding domain-like"/>
    <property type="match status" value="1"/>
</dbReference>
<dbReference type="GO" id="GO:0005829">
    <property type="term" value="C:cytosol"/>
    <property type="evidence" value="ECO:0007669"/>
    <property type="project" value="TreeGrafter"/>
</dbReference>
<dbReference type="RefSeq" id="WP_069441213.1">
    <property type="nucleotide sequence ID" value="NZ_LPWF01000016.1"/>
</dbReference>
<evidence type="ECO:0000256" key="1">
    <source>
        <dbReference type="SAM" id="Phobius"/>
    </source>
</evidence>
<dbReference type="AlphaFoldDB" id="A0A1E3W1I1"/>
<name>A0A1E3W1I1_9HYPH</name>
<sequence>MDDLAAIFSFSNLPGHVSYALIALSYWMTNMFWLRVVAVVGLALEIVYFLSTGGDLRAGIGWDLVFIAINLYQIYSLMKDRLSLRLPEADRDLLRRVLVGLDDSQIARLVVASDLRDIPEGTTLAEEGEVLGTLFFICSGRVQVSIAGRDVSQLEPGNFVGEVAFLTERPASATVVCRTPVRALAFERGKLNQFFKNETEVAGLIYQLIGRELAHKMKVSNSLLAGGSFA</sequence>
<dbReference type="Gene3D" id="2.60.120.10">
    <property type="entry name" value="Jelly Rolls"/>
    <property type="match status" value="1"/>
</dbReference>
<dbReference type="PROSITE" id="PS50042">
    <property type="entry name" value="CNMP_BINDING_3"/>
    <property type="match status" value="1"/>
</dbReference>
<feature type="transmembrane region" description="Helical" evidence="1">
    <location>
        <begin position="6"/>
        <end position="27"/>
    </location>
</feature>
<dbReference type="InterPro" id="IPR000595">
    <property type="entry name" value="cNMP-bd_dom"/>
</dbReference>
<dbReference type="Proteomes" id="UP000094472">
    <property type="component" value="Unassembled WGS sequence"/>
</dbReference>
<dbReference type="SMART" id="SM00100">
    <property type="entry name" value="cNMP"/>
    <property type="match status" value="1"/>
</dbReference>
<reference evidence="3 4" key="1">
    <citation type="journal article" date="2016" name="Environ. Microbiol.">
        <title>New Methyloceanibacter diversity from North Sea sediments includes methanotroph containing solely the soluble methane monooxygenase.</title>
        <authorList>
            <person name="Vekeman B."/>
            <person name="Kerckhof F.M."/>
            <person name="Cremers G."/>
            <person name="de Vos P."/>
            <person name="Vandamme P."/>
            <person name="Boon N."/>
            <person name="Op den Camp H.J."/>
            <person name="Heylen K."/>
        </authorList>
    </citation>
    <scope>NUCLEOTIDE SEQUENCE [LARGE SCALE GENOMIC DNA]</scope>
    <source>
        <strain evidence="3 4">R-67175</strain>
    </source>
</reference>